<evidence type="ECO:0000313" key="2">
    <source>
        <dbReference type="Proteomes" id="UP001519535"/>
    </source>
</evidence>
<sequence>MGDLPSAWRTLIARHSTAPETAGTGQALLDAWGEPHRRYHNIAHLRDVLSRVDELAEHAVDADAVRLAAWYHDVVYRGRPDDEENSARRAETDLNALGVPPGLIHEVGRLVRLTTSHDPAAGDRNGEVLSDADLAILAATPERYATYAAAVRAEYAHVPDEDFRAGRANVLRALLDGPSIYRTPHACTHWEASARANLGGELDDLS</sequence>
<dbReference type="Gene3D" id="1.10.3210.10">
    <property type="entry name" value="Hypothetical protein af1432"/>
    <property type="match status" value="1"/>
</dbReference>
<name>A0ABS5RKU3_9MYCO</name>
<dbReference type="PANTHER" id="PTHR21174:SF0">
    <property type="entry name" value="HD PHOSPHOHYDROLASE FAMILY PROTEIN-RELATED"/>
    <property type="match status" value="1"/>
</dbReference>
<protein>
    <submittedName>
        <fullName evidence="1">Metal-dependent phosphohydrolase</fullName>
    </submittedName>
</protein>
<evidence type="ECO:0000313" key="1">
    <source>
        <dbReference type="EMBL" id="MBS9534907.1"/>
    </source>
</evidence>
<gene>
    <name evidence="1" type="ORF">KIH27_15040</name>
</gene>
<reference evidence="1 2" key="1">
    <citation type="submission" date="2021-05" db="EMBL/GenBank/DDBJ databases">
        <title>Mycobacterium acidophilum sp. nov., an extremely acid-tolerant member of the genus Mycobacterium.</title>
        <authorList>
            <person name="Xia J."/>
        </authorList>
    </citation>
    <scope>NUCLEOTIDE SEQUENCE [LARGE SCALE GENOMIC DNA]</scope>
    <source>
        <strain evidence="1 2">M1</strain>
    </source>
</reference>
<proteinExistence type="predicted"/>
<keyword evidence="2" id="KW-1185">Reference proteome</keyword>
<accession>A0ABS5RKU3</accession>
<dbReference type="SUPFAM" id="SSF109604">
    <property type="entry name" value="HD-domain/PDEase-like"/>
    <property type="match status" value="1"/>
</dbReference>
<comment type="caution">
    <text evidence="1">The sequence shown here is derived from an EMBL/GenBank/DDBJ whole genome shotgun (WGS) entry which is preliminary data.</text>
</comment>
<dbReference type="EMBL" id="JAHCLR010000033">
    <property type="protein sequence ID" value="MBS9534907.1"/>
    <property type="molecule type" value="Genomic_DNA"/>
</dbReference>
<dbReference type="Proteomes" id="UP001519535">
    <property type="component" value="Unassembled WGS sequence"/>
</dbReference>
<organism evidence="1 2">
    <name type="scientific">Mycolicibacter acidiphilus</name>
    <dbReference type="NCBI Taxonomy" id="2835306"/>
    <lineage>
        <taxon>Bacteria</taxon>
        <taxon>Bacillati</taxon>
        <taxon>Actinomycetota</taxon>
        <taxon>Actinomycetes</taxon>
        <taxon>Mycobacteriales</taxon>
        <taxon>Mycobacteriaceae</taxon>
        <taxon>Mycolicibacter</taxon>
    </lineage>
</organism>
<dbReference type="PANTHER" id="PTHR21174">
    <property type="match status" value="1"/>
</dbReference>
<dbReference type="InterPro" id="IPR009218">
    <property type="entry name" value="HD_phosphohydro"/>
</dbReference>
<dbReference type="PIRSF" id="PIRSF035170">
    <property type="entry name" value="HD_phosphohydro"/>
    <property type="match status" value="1"/>
</dbReference>